<keyword evidence="2" id="KW-1185">Reference proteome</keyword>
<reference evidence="1" key="2">
    <citation type="submission" date="2010-03" db="EMBL/GenBank/DDBJ databases">
        <authorList>
            <person name="Pajon A."/>
        </authorList>
    </citation>
    <scope>NUCLEOTIDE SEQUENCE</scope>
    <source>
        <strain evidence="1">Type strain: 18P13</strain>
    </source>
</reference>
<name>D4LAX8_RUMC1</name>
<reference evidence="1" key="1">
    <citation type="submission" date="2010-03" db="EMBL/GenBank/DDBJ databases">
        <title>The genome sequence of Ruminococcus sp. 18P13.</title>
        <authorList>
            <consortium name="metaHIT consortium -- http://www.metahit.eu/"/>
            <person name="Pajon A."/>
            <person name="Turner K."/>
            <person name="Parkhill J."/>
            <person name="Bernalier A."/>
        </authorList>
    </citation>
    <scope>NUCLEOTIDE SEQUENCE [LARGE SCALE GENOMIC DNA]</scope>
    <source>
        <strain evidence="1">Type strain: 18P13</strain>
    </source>
</reference>
<dbReference type="STRING" id="213810.RUM_05530"/>
<sequence>MQEICVRAFLCPDMIFRGSTAIYSGKTATST</sequence>
<dbReference type="KEGG" id="rch:RUM_05530"/>
<evidence type="ECO:0000313" key="2">
    <source>
        <dbReference type="Proteomes" id="UP000007054"/>
    </source>
</evidence>
<evidence type="ECO:0000313" key="1">
    <source>
        <dbReference type="EMBL" id="CBL16773.1"/>
    </source>
</evidence>
<protein>
    <submittedName>
        <fullName evidence="1">Uncharacterized protein</fullName>
    </submittedName>
</protein>
<dbReference type="AlphaFoldDB" id="D4LAX8"/>
<accession>D4LAX8</accession>
<dbReference type="Proteomes" id="UP000007054">
    <property type="component" value="Chromosome"/>
</dbReference>
<proteinExistence type="predicted"/>
<dbReference type="EMBL" id="FP929052">
    <property type="protein sequence ID" value="CBL16773.1"/>
    <property type="molecule type" value="Genomic_DNA"/>
</dbReference>
<organism evidence="1 2">
    <name type="scientific">Ruminococcus champanellensis (strain DSM 18848 / JCM 17042 / KCTC 15320 / 18P13)</name>
    <dbReference type="NCBI Taxonomy" id="213810"/>
    <lineage>
        <taxon>Bacteria</taxon>
        <taxon>Bacillati</taxon>
        <taxon>Bacillota</taxon>
        <taxon>Clostridia</taxon>
        <taxon>Eubacteriales</taxon>
        <taxon>Oscillospiraceae</taxon>
        <taxon>Ruminococcus</taxon>
    </lineage>
</organism>
<dbReference type="HOGENOM" id="CLU_3398261_0_0_9"/>
<gene>
    <name evidence="1" type="ordered locus">RUM_05530</name>
</gene>